<keyword evidence="4" id="KW-1185">Reference proteome</keyword>
<feature type="region of interest" description="Disordered" evidence="2">
    <location>
        <begin position="44"/>
        <end position="75"/>
    </location>
</feature>
<protein>
    <submittedName>
        <fullName evidence="3">Uncharacterized protein</fullName>
    </submittedName>
</protein>
<feature type="compositionally biased region" description="Pro residues" evidence="2">
    <location>
        <begin position="353"/>
        <end position="369"/>
    </location>
</feature>
<reference evidence="3" key="1">
    <citation type="submission" date="2023-03" db="EMBL/GenBank/DDBJ databases">
        <title>Massive genome expansion in bonnet fungi (Mycena s.s.) driven by repeated elements and novel gene families across ecological guilds.</title>
        <authorList>
            <consortium name="Lawrence Berkeley National Laboratory"/>
            <person name="Harder C.B."/>
            <person name="Miyauchi S."/>
            <person name="Viragh M."/>
            <person name="Kuo A."/>
            <person name="Thoen E."/>
            <person name="Andreopoulos B."/>
            <person name="Lu D."/>
            <person name="Skrede I."/>
            <person name="Drula E."/>
            <person name="Henrissat B."/>
            <person name="Morin E."/>
            <person name="Kohler A."/>
            <person name="Barry K."/>
            <person name="LaButti K."/>
            <person name="Morin E."/>
            <person name="Salamov A."/>
            <person name="Lipzen A."/>
            <person name="Mereny Z."/>
            <person name="Hegedus B."/>
            <person name="Baldrian P."/>
            <person name="Stursova M."/>
            <person name="Weitz H."/>
            <person name="Taylor A."/>
            <person name="Grigoriev I.V."/>
            <person name="Nagy L.G."/>
            <person name="Martin F."/>
            <person name="Kauserud H."/>
        </authorList>
    </citation>
    <scope>NUCLEOTIDE SEQUENCE</scope>
    <source>
        <strain evidence="3">9144</strain>
    </source>
</reference>
<sequence length="767" mass="81259">MAPARMQTAPFSVFPFLPTVTSWHPHGPTLSPYHLNLPTQPLPPISFPYPDDGYQAPSYPVQPGSQPGPKHDTRLSSWVSSMAAAGSSNGDAGPAQPLVEKPFTPAPPPPSTYVLPPPTVSLPRAPHTVTNVSSKTPSLIIGMNPDQDRHSKHGTFNYSPHTITSLATGSPKGEPYVPNPARTVVMEQLPKTHRNRDFIKSWSKSACGAHPVYFAVDPASAKALIEFATAELARKAWGSPKLGGAPGPPVKGKPRADLIRVWWYRVDGVGAGAGVGELEEGEIEGDAGEREVSVPPAVSTVPKKETKKEKKVRLAQERQAKMVNPQQARLATSFTSTSEANAQDIIPDAPIYSNPPAPADTYPDSPPPAYGAQTPVWPILPGWSDSASGTTSSLSTAPLPTWSSPRSEPASHWSLHPPSNGVSMWSSSQSPAVISKGARSSSADPVLPPSLHLPKASSMPSAEMDVDADMELDTPASGSFPYPLPSQSSGQRTSEIAPVPPGSQSTLVLAMPTATSPPPALDGSGSSSRSTQPSTTPPLEPRAMKNAPKGPSFVKRSLVARQKELEERIARGKLELGLTGITTDTSHVPAPSPVATDHGEGIEDAASMEDNLRRLVLKSQKNKLKPTASESSVLPSASTPSSSTAESATVPPTQPEPLSGPTVSVSAFSFDDLAVSFITETIQNLLPGSVVAPPPPPISKPATPVPSTNSNLKQELAEKQRRLQQQIAESKTLMAQLAAARSKQEKDRILAMMREKSRYVLRLPWLS</sequence>
<proteinExistence type="predicted"/>
<feature type="compositionally biased region" description="Basic and acidic residues" evidence="2">
    <location>
        <begin position="302"/>
        <end position="311"/>
    </location>
</feature>
<feature type="region of interest" description="Disordered" evidence="2">
    <location>
        <begin position="622"/>
        <end position="661"/>
    </location>
</feature>
<evidence type="ECO:0000256" key="2">
    <source>
        <dbReference type="SAM" id="MobiDB-lite"/>
    </source>
</evidence>
<comment type="caution">
    <text evidence="3">The sequence shown here is derived from an EMBL/GenBank/DDBJ whole genome shotgun (WGS) entry which is preliminary data.</text>
</comment>
<feature type="compositionally biased region" description="Low complexity" evidence="2">
    <location>
        <begin position="524"/>
        <end position="534"/>
    </location>
</feature>
<evidence type="ECO:0000256" key="1">
    <source>
        <dbReference type="SAM" id="Coils"/>
    </source>
</evidence>
<keyword evidence="1" id="KW-0175">Coiled coil</keyword>
<feature type="compositionally biased region" description="Polar residues" evidence="2">
    <location>
        <begin position="485"/>
        <end position="494"/>
    </location>
</feature>
<evidence type="ECO:0000313" key="4">
    <source>
        <dbReference type="Proteomes" id="UP001219525"/>
    </source>
</evidence>
<feature type="region of interest" description="Disordered" evidence="2">
    <location>
        <begin position="282"/>
        <end position="311"/>
    </location>
</feature>
<feature type="coiled-coil region" evidence="1">
    <location>
        <begin position="709"/>
        <end position="736"/>
    </location>
</feature>
<accession>A0AAD6YB15</accession>
<evidence type="ECO:0000313" key="3">
    <source>
        <dbReference type="EMBL" id="KAJ7211139.1"/>
    </source>
</evidence>
<dbReference type="AlphaFoldDB" id="A0AAD6YB15"/>
<dbReference type="Proteomes" id="UP001219525">
    <property type="component" value="Unassembled WGS sequence"/>
</dbReference>
<gene>
    <name evidence="3" type="ORF">GGX14DRAFT_449149</name>
</gene>
<feature type="compositionally biased region" description="Low complexity" evidence="2">
    <location>
        <begin position="627"/>
        <end position="651"/>
    </location>
</feature>
<feature type="compositionally biased region" description="Low complexity" evidence="2">
    <location>
        <begin position="382"/>
        <end position="404"/>
    </location>
</feature>
<name>A0AAD6YB15_9AGAR</name>
<dbReference type="EMBL" id="JARJCW010000026">
    <property type="protein sequence ID" value="KAJ7211139.1"/>
    <property type="molecule type" value="Genomic_DNA"/>
</dbReference>
<feature type="compositionally biased region" description="Polar residues" evidence="2">
    <location>
        <begin position="420"/>
        <end position="443"/>
    </location>
</feature>
<feature type="region of interest" description="Disordered" evidence="2">
    <location>
        <begin position="347"/>
        <end position="559"/>
    </location>
</feature>
<organism evidence="3 4">
    <name type="scientific">Mycena pura</name>
    <dbReference type="NCBI Taxonomy" id="153505"/>
    <lineage>
        <taxon>Eukaryota</taxon>
        <taxon>Fungi</taxon>
        <taxon>Dikarya</taxon>
        <taxon>Basidiomycota</taxon>
        <taxon>Agaricomycotina</taxon>
        <taxon>Agaricomycetes</taxon>
        <taxon>Agaricomycetidae</taxon>
        <taxon>Agaricales</taxon>
        <taxon>Marasmiineae</taxon>
        <taxon>Mycenaceae</taxon>
        <taxon>Mycena</taxon>
    </lineage>
</organism>